<reference evidence="2 3" key="1">
    <citation type="submission" date="2023-07" db="EMBL/GenBank/DDBJ databases">
        <authorList>
            <person name="Lian W.-H."/>
        </authorList>
    </citation>
    <scope>NUCLEOTIDE SEQUENCE [LARGE SCALE GENOMIC DNA]</scope>
    <source>
        <strain evidence="2 3">SYSU DXS3180</strain>
    </source>
</reference>
<dbReference type="RefSeq" id="WP_369329546.1">
    <property type="nucleotide sequence ID" value="NZ_JAULBC010000003.1"/>
</dbReference>
<gene>
    <name evidence="2" type="ORF">QTN47_11565</name>
</gene>
<name>A0ABV3ZE92_9BACT</name>
<evidence type="ECO:0000313" key="3">
    <source>
        <dbReference type="Proteomes" id="UP001560573"/>
    </source>
</evidence>
<proteinExistence type="predicted"/>
<dbReference type="SUPFAM" id="SSF160719">
    <property type="entry name" value="gpW/gp25-like"/>
    <property type="match status" value="1"/>
</dbReference>
<feature type="domain" description="IraD/Gp25-like" evidence="1">
    <location>
        <begin position="25"/>
        <end position="127"/>
    </location>
</feature>
<dbReference type="Pfam" id="PF04965">
    <property type="entry name" value="GPW_gp25"/>
    <property type="match status" value="1"/>
</dbReference>
<organism evidence="2 3">
    <name type="scientific">Danxiaibacter flavus</name>
    <dbReference type="NCBI Taxonomy" id="3049108"/>
    <lineage>
        <taxon>Bacteria</taxon>
        <taxon>Pseudomonadati</taxon>
        <taxon>Bacteroidota</taxon>
        <taxon>Chitinophagia</taxon>
        <taxon>Chitinophagales</taxon>
        <taxon>Chitinophagaceae</taxon>
        <taxon>Danxiaibacter</taxon>
    </lineage>
</organism>
<dbReference type="Gene3D" id="3.10.450.40">
    <property type="match status" value="1"/>
</dbReference>
<dbReference type="InterPro" id="IPR007048">
    <property type="entry name" value="IraD/Gp25-like"/>
</dbReference>
<keyword evidence="3" id="KW-1185">Reference proteome</keyword>
<protein>
    <submittedName>
        <fullName evidence="2">GPW/gp25 family protein</fullName>
    </submittedName>
</protein>
<comment type="caution">
    <text evidence="2">The sequence shown here is derived from an EMBL/GenBank/DDBJ whole genome shotgun (WGS) entry which is preliminary data.</text>
</comment>
<dbReference type="Proteomes" id="UP001560573">
    <property type="component" value="Unassembled WGS sequence"/>
</dbReference>
<sequence length="145" mass="16743">MSNIYYKIPLQLGAVVEGSELPVCSLRHSIEKNLELIITTRFGEHRSDPDFGCEIWEMDFELIVSTSRWEEKLRQSLLKSITTHELRLADVSATVVITDIEKFNIFKNFTEQKKRVDIHITGTIRKTGEPFAFHTNMFLSPLSVE</sequence>
<evidence type="ECO:0000259" key="1">
    <source>
        <dbReference type="Pfam" id="PF04965"/>
    </source>
</evidence>
<evidence type="ECO:0000313" key="2">
    <source>
        <dbReference type="EMBL" id="MEX6688138.1"/>
    </source>
</evidence>
<accession>A0ABV3ZE92</accession>
<dbReference type="EMBL" id="JAULBC010000003">
    <property type="protein sequence ID" value="MEX6688138.1"/>
    <property type="molecule type" value="Genomic_DNA"/>
</dbReference>